<organism evidence="3 4">
    <name type="scientific">Flavobacterium taihuense</name>
    <dbReference type="NCBI Taxonomy" id="2857508"/>
    <lineage>
        <taxon>Bacteria</taxon>
        <taxon>Pseudomonadati</taxon>
        <taxon>Bacteroidota</taxon>
        <taxon>Flavobacteriia</taxon>
        <taxon>Flavobacteriales</taxon>
        <taxon>Flavobacteriaceae</taxon>
        <taxon>Flavobacterium</taxon>
    </lineage>
</organism>
<sequence length="274" mass="30841">MKRILIPTDFTKYADEAIEVGAQIAKKHDCEIVLIHMLELPRQMNDAITGETSIPEIMLFKQKADETLKNIKNRPYLSGIHITEVVRLDSAYNGINNYSKQNSIDLIIMGSHGASGINEILIGSNTEKVVRQSETPVLVIKNKIDNFNISNIVFASDFSKETKKAFQKFLDFAKLFNSKVNLVTICTPNSFKSTSAARKIASEFVADFDMPEYTFETYNESNIEKGILNYSNEKNTDLIVFCTHGRTALNHFFTGSISEDLVNHATKPVLTFKI</sequence>
<protein>
    <submittedName>
        <fullName evidence="3">Universal stress protein</fullName>
    </submittedName>
</protein>
<dbReference type="PANTHER" id="PTHR46268:SF6">
    <property type="entry name" value="UNIVERSAL STRESS PROTEIN UP12"/>
    <property type="match status" value="1"/>
</dbReference>
<comment type="caution">
    <text evidence="3">The sequence shown here is derived from an EMBL/GenBank/DDBJ whole genome shotgun (WGS) entry which is preliminary data.</text>
</comment>
<evidence type="ECO:0000313" key="3">
    <source>
        <dbReference type="EMBL" id="MBW4359521.1"/>
    </source>
</evidence>
<comment type="similarity">
    <text evidence="1">Belongs to the universal stress protein A family.</text>
</comment>
<evidence type="ECO:0000313" key="4">
    <source>
        <dbReference type="Proteomes" id="UP000812031"/>
    </source>
</evidence>
<evidence type="ECO:0000259" key="2">
    <source>
        <dbReference type="Pfam" id="PF00582"/>
    </source>
</evidence>
<keyword evidence="4" id="KW-1185">Reference proteome</keyword>
<feature type="domain" description="UspA" evidence="2">
    <location>
        <begin position="1"/>
        <end position="141"/>
    </location>
</feature>
<dbReference type="PANTHER" id="PTHR46268">
    <property type="entry name" value="STRESS RESPONSE PROTEIN NHAX"/>
    <property type="match status" value="1"/>
</dbReference>
<dbReference type="InterPro" id="IPR006016">
    <property type="entry name" value="UspA"/>
</dbReference>
<reference evidence="3 4" key="1">
    <citation type="submission" date="2021-07" db="EMBL/GenBank/DDBJ databases">
        <title>Flavobacterium sp. nov. isolated from sediment on the Taihu Lake.</title>
        <authorList>
            <person name="Qu J.-H."/>
        </authorList>
    </citation>
    <scope>NUCLEOTIDE SEQUENCE [LARGE SCALE GENOMIC DNA]</scope>
    <source>
        <strain evidence="3 4">NAS39</strain>
    </source>
</reference>
<dbReference type="Proteomes" id="UP000812031">
    <property type="component" value="Unassembled WGS sequence"/>
</dbReference>
<accession>A0ABS6XTF1</accession>
<evidence type="ECO:0000256" key="1">
    <source>
        <dbReference type="ARBA" id="ARBA00008791"/>
    </source>
</evidence>
<dbReference type="RefSeq" id="WP_219316046.1">
    <property type="nucleotide sequence ID" value="NZ_JAHWYN010000002.1"/>
</dbReference>
<dbReference type="Pfam" id="PF00582">
    <property type="entry name" value="Usp"/>
    <property type="match status" value="2"/>
</dbReference>
<feature type="domain" description="UspA" evidence="2">
    <location>
        <begin position="222"/>
        <end position="272"/>
    </location>
</feature>
<gene>
    <name evidence="3" type="ORF">KZH69_03385</name>
</gene>
<proteinExistence type="inferred from homology"/>
<dbReference type="EMBL" id="JAHWYN010000002">
    <property type="protein sequence ID" value="MBW4359521.1"/>
    <property type="molecule type" value="Genomic_DNA"/>
</dbReference>
<name>A0ABS6XTF1_9FLAO</name>
<dbReference type="CDD" id="cd00293">
    <property type="entry name" value="USP-like"/>
    <property type="match status" value="2"/>
</dbReference>